<dbReference type="RefSeq" id="WP_005825938.1">
    <property type="nucleotide sequence ID" value="NZ_ACQL01000153.1"/>
</dbReference>
<dbReference type="OrthoDB" id="5688654at2"/>
<name>C5S4Q5_9PAST</name>
<evidence type="ECO:0000313" key="1">
    <source>
        <dbReference type="EMBL" id="EER46144.1"/>
    </source>
</evidence>
<evidence type="ECO:0000313" key="2">
    <source>
        <dbReference type="Proteomes" id="UP000005532"/>
    </source>
</evidence>
<dbReference type="eggNOG" id="ENOG5031K1W">
    <property type="taxonomic scope" value="Bacteria"/>
</dbReference>
<reference evidence="1 2" key="1">
    <citation type="journal article" date="2010" name="Vet. Microbiol.">
        <title>Production of haemolysins by strains of the Actinobacillus minor/porcitonsillarum complex.</title>
        <authorList>
            <person name="Arya G."/>
            <person name="Niven D.F."/>
        </authorList>
    </citation>
    <scope>NUCLEOTIDE SEQUENCE [LARGE SCALE GENOMIC DNA]</scope>
    <source>
        <strain evidence="1 2">NM305</strain>
    </source>
</reference>
<proteinExistence type="predicted"/>
<dbReference type="Proteomes" id="UP000005532">
    <property type="component" value="Unassembled WGS sequence"/>
</dbReference>
<organism evidence="1 2">
    <name type="scientific">Actinobacillus minor NM305</name>
    <dbReference type="NCBI Taxonomy" id="637911"/>
    <lineage>
        <taxon>Bacteria</taxon>
        <taxon>Pseudomonadati</taxon>
        <taxon>Pseudomonadota</taxon>
        <taxon>Gammaproteobacteria</taxon>
        <taxon>Pasteurellales</taxon>
        <taxon>Pasteurellaceae</taxon>
        <taxon>Actinobacillus</taxon>
    </lineage>
</organism>
<dbReference type="AlphaFoldDB" id="C5S4Q5"/>
<gene>
    <name evidence="1" type="ORF">AM305_00970</name>
</gene>
<dbReference type="EMBL" id="ACQL01000153">
    <property type="protein sequence ID" value="EER46144.1"/>
    <property type="molecule type" value="Genomic_DNA"/>
</dbReference>
<protein>
    <submittedName>
        <fullName evidence="1">Uncharacterized protein</fullName>
    </submittedName>
</protein>
<comment type="caution">
    <text evidence="1">The sequence shown here is derived from an EMBL/GenBank/DDBJ whole genome shotgun (WGS) entry which is preliminary data.</text>
</comment>
<sequence>MKKQYNPLAGEMMTPRNSEVYMHLAMLELATLECEALGIEVEKVEWFDTGRPRLVARDNTTTRKMAQNQRAFNYGTEVKNGTRRYLMQMTIKGVKVIWSTDTIKH</sequence>
<accession>C5S4Q5</accession>